<feature type="domain" description="Spore coat protein U/FanG" evidence="2">
    <location>
        <begin position="28"/>
        <end position="179"/>
    </location>
</feature>
<dbReference type="Proteomes" id="UP000286100">
    <property type="component" value="Unassembled WGS sequence"/>
</dbReference>
<name>A0A418WQ75_9SPHN</name>
<gene>
    <name evidence="3" type="ORF">D3876_03270</name>
</gene>
<accession>A0A418WQ75</accession>
<dbReference type="InterPro" id="IPR007893">
    <property type="entry name" value="Spore_coat_U/FanG"/>
</dbReference>
<dbReference type="AlphaFoldDB" id="A0A418WQ75"/>
<reference evidence="3 4" key="1">
    <citation type="submission" date="2018-09" db="EMBL/GenBank/DDBJ databases">
        <authorList>
            <person name="Zhu H."/>
        </authorList>
    </citation>
    <scope>NUCLEOTIDE SEQUENCE [LARGE SCALE GENOMIC DNA]</scope>
    <source>
        <strain evidence="3 4">K2R01-6</strain>
    </source>
</reference>
<keyword evidence="1" id="KW-0732">Signal</keyword>
<organism evidence="3 4">
    <name type="scientific">Sphingomonas cavernae</name>
    <dbReference type="NCBI Taxonomy" id="2320861"/>
    <lineage>
        <taxon>Bacteria</taxon>
        <taxon>Pseudomonadati</taxon>
        <taxon>Pseudomonadota</taxon>
        <taxon>Alphaproteobacteria</taxon>
        <taxon>Sphingomonadales</taxon>
        <taxon>Sphingomonadaceae</taxon>
        <taxon>Sphingomonas</taxon>
    </lineage>
</organism>
<feature type="signal peptide" evidence="1">
    <location>
        <begin position="1"/>
        <end position="21"/>
    </location>
</feature>
<dbReference type="RefSeq" id="WP_119759653.1">
    <property type="nucleotide sequence ID" value="NZ_QYUM01000002.1"/>
</dbReference>
<evidence type="ECO:0000259" key="2">
    <source>
        <dbReference type="Pfam" id="PF05229"/>
    </source>
</evidence>
<dbReference type="OrthoDB" id="7596099at2"/>
<dbReference type="EMBL" id="QYUM01000002">
    <property type="protein sequence ID" value="RJF93376.1"/>
    <property type="molecule type" value="Genomic_DNA"/>
</dbReference>
<protein>
    <recommendedName>
        <fullName evidence="2">Spore coat protein U/FanG domain-containing protein</fullName>
    </recommendedName>
</protein>
<feature type="chain" id="PRO_5019059751" description="Spore coat protein U/FanG domain-containing protein" evidence="1">
    <location>
        <begin position="22"/>
        <end position="183"/>
    </location>
</feature>
<dbReference type="Pfam" id="PF05229">
    <property type="entry name" value="SCPU"/>
    <property type="match status" value="1"/>
</dbReference>
<evidence type="ECO:0000256" key="1">
    <source>
        <dbReference type="SAM" id="SignalP"/>
    </source>
</evidence>
<evidence type="ECO:0000313" key="3">
    <source>
        <dbReference type="EMBL" id="RJF93376.1"/>
    </source>
</evidence>
<proteinExistence type="predicted"/>
<keyword evidence="4" id="KW-1185">Reference proteome</keyword>
<comment type="caution">
    <text evidence="3">The sequence shown here is derived from an EMBL/GenBank/DDBJ whole genome shotgun (WGS) entry which is preliminary data.</text>
</comment>
<evidence type="ECO:0000313" key="4">
    <source>
        <dbReference type="Proteomes" id="UP000286100"/>
    </source>
</evidence>
<sequence length="183" mass="19043">MKNLIKLSAVAAMVIASPAFAAASDSDSFTVNANIATACVMENIQNVTLDPVNIDTNSGSGALLLASDTSNNSNKFWVSCNQNNQMTIAGSPVLQGSRALQSGDDATFTDKLNYRVTAENYYQTGTQPSFGSVAGATANQGTTRGAIHRQVQMKAEVRQADNAGKRPLAGTYSGTVTVTVSAV</sequence>